<name>A0A1C3XP29_9BRAD</name>
<evidence type="ECO:0000313" key="2">
    <source>
        <dbReference type="Proteomes" id="UP000199184"/>
    </source>
</evidence>
<dbReference type="AlphaFoldDB" id="A0A1C3XP29"/>
<organism evidence="1 2">
    <name type="scientific">Bradyrhizobium shewense</name>
    <dbReference type="NCBI Taxonomy" id="1761772"/>
    <lineage>
        <taxon>Bacteria</taxon>
        <taxon>Pseudomonadati</taxon>
        <taxon>Pseudomonadota</taxon>
        <taxon>Alphaproteobacteria</taxon>
        <taxon>Hyphomicrobiales</taxon>
        <taxon>Nitrobacteraceae</taxon>
        <taxon>Bradyrhizobium</taxon>
    </lineage>
</organism>
<proteinExistence type="predicted"/>
<evidence type="ECO:0000313" key="1">
    <source>
        <dbReference type="EMBL" id="SCB53806.1"/>
    </source>
</evidence>
<dbReference type="RefSeq" id="WP_129590993.1">
    <property type="nucleotide sequence ID" value="NZ_FMAI01000021.1"/>
</dbReference>
<accession>A0A1C3XP29</accession>
<protein>
    <submittedName>
        <fullName evidence="1">Uncharacterized protein</fullName>
    </submittedName>
</protein>
<gene>
    <name evidence="1" type="ORF">GA0061098_102113</name>
</gene>
<sequence>MDDATEPQRKPAYQETTEAFVPTPRWLYLSAELARIERKFRLDQDHTESRTILFGKATIDLDRVSIATDTTNTTCELTCSIETASDKPSRDPWAINVGYNSINRELGLPDEWFVACYLPKESFDQLESEFLAKNARYVSASCTTDMCVSKADFNAPLAQGVTWLLQPGHYSNPKMGLGKLTMFRWSLAPQSLSTQNPYIHNEHANEFHGARVSQNSERTAG</sequence>
<reference evidence="2" key="1">
    <citation type="submission" date="2016-08" db="EMBL/GenBank/DDBJ databases">
        <authorList>
            <person name="Varghese N."/>
            <person name="Submissions Spin"/>
        </authorList>
    </citation>
    <scope>NUCLEOTIDE SEQUENCE [LARGE SCALE GENOMIC DNA]</scope>
    <source>
        <strain evidence="2">ERR11</strain>
    </source>
</reference>
<keyword evidence="2" id="KW-1185">Reference proteome</keyword>
<dbReference type="EMBL" id="FMAI01000021">
    <property type="protein sequence ID" value="SCB53806.1"/>
    <property type="molecule type" value="Genomic_DNA"/>
</dbReference>
<dbReference type="Proteomes" id="UP000199184">
    <property type="component" value="Unassembled WGS sequence"/>
</dbReference>